<dbReference type="Gene3D" id="1.10.260.40">
    <property type="entry name" value="lambda repressor-like DNA-binding domains"/>
    <property type="match status" value="1"/>
</dbReference>
<proteinExistence type="predicted"/>
<dbReference type="Pfam" id="PF01381">
    <property type="entry name" value="HTH_3"/>
    <property type="match status" value="1"/>
</dbReference>
<evidence type="ECO:0000313" key="3">
    <source>
        <dbReference type="Proteomes" id="UP000430345"/>
    </source>
</evidence>
<feature type="domain" description="HTH cro/C1-type" evidence="1">
    <location>
        <begin position="18"/>
        <end position="72"/>
    </location>
</feature>
<evidence type="ECO:0000259" key="1">
    <source>
        <dbReference type="PROSITE" id="PS50943"/>
    </source>
</evidence>
<dbReference type="AlphaFoldDB" id="A0A6I1MP83"/>
<reference evidence="2 3" key="1">
    <citation type="submission" date="2019-10" db="EMBL/GenBank/DDBJ databases">
        <title>The Genome Sequence of Clostridium tarantellae Isolated from Fish Brain.</title>
        <authorList>
            <person name="Bano L."/>
            <person name="Kiel M."/>
            <person name="Sales G."/>
            <person name="Doxey A.C."/>
            <person name="Mansfield M.J."/>
            <person name="Schiavone M."/>
            <person name="Rossetto O."/>
            <person name="Pirazzini M."/>
            <person name="Dobrindt U."/>
            <person name="Montecucco C."/>
        </authorList>
    </citation>
    <scope>NUCLEOTIDE SEQUENCE [LARGE SCALE GENOMIC DNA]</scope>
    <source>
        <strain evidence="2 3">DSM 3997</strain>
    </source>
</reference>
<dbReference type="CDD" id="cd00093">
    <property type="entry name" value="HTH_XRE"/>
    <property type="match status" value="1"/>
</dbReference>
<comment type="caution">
    <text evidence="2">The sequence shown here is derived from an EMBL/GenBank/DDBJ whole genome shotgun (WGS) entry which is preliminary data.</text>
</comment>
<evidence type="ECO:0000313" key="2">
    <source>
        <dbReference type="EMBL" id="MPQ44593.1"/>
    </source>
</evidence>
<dbReference type="SUPFAM" id="SSF47413">
    <property type="entry name" value="lambda repressor-like DNA-binding domains"/>
    <property type="match status" value="1"/>
</dbReference>
<dbReference type="RefSeq" id="WP_152891196.1">
    <property type="nucleotide sequence ID" value="NZ_WHJC01000254.1"/>
</dbReference>
<organism evidence="2 3">
    <name type="scientific">Clostridium tarantellae</name>
    <dbReference type="NCBI Taxonomy" id="39493"/>
    <lineage>
        <taxon>Bacteria</taxon>
        <taxon>Bacillati</taxon>
        <taxon>Bacillota</taxon>
        <taxon>Clostridia</taxon>
        <taxon>Eubacteriales</taxon>
        <taxon>Clostridiaceae</taxon>
        <taxon>Clostridium</taxon>
    </lineage>
</organism>
<keyword evidence="3" id="KW-1185">Reference proteome</keyword>
<name>A0A6I1MP83_9CLOT</name>
<sequence length="145" mass="16474">MVLSKEELGKLVKEARNLKANKLRKKYTQSMLAKDIGKSQSYIGDIESGRTYPAFKVLSQIAQVCDVPFSFFENKDYFKIEENNPKSYEENLKTENNLDVKDAMDSILSQHGLMLNGEILSDDSKIALSNAIKLGLQYAEQMQKK</sequence>
<dbReference type="GO" id="GO:0003677">
    <property type="term" value="F:DNA binding"/>
    <property type="evidence" value="ECO:0007669"/>
    <property type="project" value="InterPro"/>
</dbReference>
<dbReference type="InterPro" id="IPR001387">
    <property type="entry name" value="Cro/C1-type_HTH"/>
</dbReference>
<dbReference type="PROSITE" id="PS50943">
    <property type="entry name" value="HTH_CROC1"/>
    <property type="match status" value="1"/>
</dbReference>
<dbReference type="SMART" id="SM00530">
    <property type="entry name" value="HTH_XRE"/>
    <property type="match status" value="1"/>
</dbReference>
<dbReference type="EMBL" id="WHJC01000254">
    <property type="protein sequence ID" value="MPQ44593.1"/>
    <property type="molecule type" value="Genomic_DNA"/>
</dbReference>
<dbReference type="OrthoDB" id="1786948at2"/>
<protein>
    <submittedName>
        <fullName evidence="2">Helix-turn-helix domain-containing protein</fullName>
    </submittedName>
</protein>
<dbReference type="Proteomes" id="UP000430345">
    <property type="component" value="Unassembled WGS sequence"/>
</dbReference>
<dbReference type="InterPro" id="IPR010982">
    <property type="entry name" value="Lambda_DNA-bd_dom_sf"/>
</dbReference>
<gene>
    <name evidence="2" type="ORF">GBZ86_12650</name>
</gene>
<accession>A0A6I1MP83</accession>